<dbReference type="InParanoid" id="A0A1Z5KMY2"/>
<comment type="caution">
    <text evidence="2">The sequence shown here is derived from an EMBL/GenBank/DDBJ whole genome shotgun (WGS) entry which is preliminary data.</text>
</comment>
<feature type="domain" description="DUF6824" evidence="1">
    <location>
        <begin position="80"/>
        <end position="152"/>
    </location>
</feature>
<accession>A0A1Z5KMY2</accession>
<reference evidence="2 3" key="1">
    <citation type="journal article" date="2015" name="Plant Cell">
        <title>Oil accumulation by the oleaginous diatom Fistulifera solaris as revealed by the genome and transcriptome.</title>
        <authorList>
            <person name="Tanaka T."/>
            <person name="Maeda Y."/>
            <person name="Veluchamy A."/>
            <person name="Tanaka M."/>
            <person name="Abida H."/>
            <person name="Marechal E."/>
            <person name="Bowler C."/>
            <person name="Muto M."/>
            <person name="Sunaga Y."/>
            <person name="Tanaka M."/>
            <person name="Yoshino T."/>
            <person name="Taniguchi T."/>
            <person name="Fukuda Y."/>
            <person name="Nemoto M."/>
            <person name="Matsumoto M."/>
            <person name="Wong P.S."/>
            <person name="Aburatani S."/>
            <person name="Fujibuchi W."/>
        </authorList>
    </citation>
    <scope>NUCLEOTIDE SEQUENCE [LARGE SCALE GENOMIC DNA]</scope>
    <source>
        <strain evidence="2 3">JPCC DA0580</strain>
    </source>
</reference>
<dbReference type="AlphaFoldDB" id="A0A1Z5KMY2"/>
<dbReference type="Pfam" id="PF20710">
    <property type="entry name" value="DUF6824"/>
    <property type="match status" value="1"/>
</dbReference>
<proteinExistence type="predicted"/>
<organism evidence="2 3">
    <name type="scientific">Fistulifera solaris</name>
    <name type="common">Oleaginous diatom</name>
    <dbReference type="NCBI Taxonomy" id="1519565"/>
    <lineage>
        <taxon>Eukaryota</taxon>
        <taxon>Sar</taxon>
        <taxon>Stramenopiles</taxon>
        <taxon>Ochrophyta</taxon>
        <taxon>Bacillariophyta</taxon>
        <taxon>Bacillariophyceae</taxon>
        <taxon>Bacillariophycidae</taxon>
        <taxon>Naviculales</taxon>
        <taxon>Naviculaceae</taxon>
        <taxon>Fistulifera</taxon>
    </lineage>
</organism>
<sequence>MSNQENEFNLLADEAQKWLIEKVFYQKSTAIATAIVPIFDLKDGPSSYPVEDPSPRPLTACTKKTESFCINKYDVLPKRHLHYHPGNVRYRKLVHFSVSAFFMGDPKQKYAVVQNIYELVVNDGGRFFKQGRKGFQKMSRSAALNKIRTALQSKLRLCQEKQAVQRFNVAILPPQGP</sequence>
<evidence type="ECO:0000313" key="3">
    <source>
        <dbReference type="Proteomes" id="UP000198406"/>
    </source>
</evidence>
<keyword evidence="3" id="KW-1185">Reference proteome</keyword>
<dbReference type="Proteomes" id="UP000198406">
    <property type="component" value="Unassembled WGS sequence"/>
</dbReference>
<protein>
    <recommendedName>
        <fullName evidence="1">DUF6824 domain-containing protein</fullName>
    </recommendedName>
</protein>
<dbReference type="InterPro" id="IPR049227">
    <property type="entry name" value="DUF6824"/>
</dbReference>
<evidence type="ECO:0000259" key="1">
    <source>
        <dbReference type="Pfam" id="PF20710"/>
    </source>
</evidence>
<dbReference type="EMBL" id="BDSP01000259">
    <property type="protein sequence ID" value="GAX27646.1"/>
    <property type="molecule type" value="Genomic_DNA"/>
</dbReference>
<name>A0A1Z5KMY2_FISSO</name>
<evidence type="ECO:0000313" key="2">
    <source>
        <dbReference type="EMBL" id="GAX27646.1"/>
    </source>
</evidence>
<gene>
    <name evidence="2" type="ORF">FisN_13Hu262</name>
</gene>